<feature type="transmembrane region" description="Helical" evidence="1">
    <location>
        <begin position="589"/>
        <end position="610"/>
    </location>
</feature>
<accession>A0ABW1G4M6</accession>
<protein>
    <submittedName>
        <fullName evidence="2">Glycosyltransferase family 2 protein</fullName>
    </submittedName>
</protein>
<keyword evidence="1" id="KW-0472">Membrane</keyword>
<comment type="caution">
    <text evidence="2">The sequence shown here is derived from an EMBL/GenBank/DDBJ whole genome shotgun (WGS) entry which is preliminary data.</text>
</comment>
<proteinExistence type="predicted"/>
<dbReference type="PANTHER" id="PTHR43685:SF3">
    <property type="entry name" value="SLR2126 PROTEIN"/>
    <property type="match status" value="1"/>
</dbReference>
<feature type="transmembrane region" description="Helical" evidence="1">
    <location>
        <begin position="455"/>
        <end position="474"/>
    </location>
</feature>
<keyword evidence="3" id="KW-1185">Reference proteome</keyword>
<dbReference type="InterPro" id="IPR050834">
    <property type="entry name" value="Glycosyltransf_2"/>
</dbReference>
<dbReference type="RefSeq" id="WP_380585141.1">
    <property type="nucleotide sequence ID" value="NZ_JBHSQJ010000082.1"/>
</dbReference>
<sequence length="749" mass="78749">MTVHSHQPGYPSAGRPPAYPRHLVTAVLVAHDGARWLPQALRGLLSQDRPAQRIVAADTGSTDATPRLLAESLGAENVLDFGRRTGFGAAVNETVRQLPALRPEDLPYAIHGGGYDPLDPSQSTGHDQFGDPLGHHDELAADQLLAGGSTEPVEWLWLLHDDCEPAPDALRKLLQIAESTPTAAVVGPKIRSWYDRRQLLEVGVSIARSGKRWTGLDRREQDQGQRDQVRPVLAVSSAGMLIRRDVFEQLGGFDKALPLMRDDVDLCWRVAAAGHRTVVAPDAVLRHAEAASRERRPIDVTRSDRPHRIDKAGAVHTLLVNSRALLLPYVMLRVVLSTLLRTLGYLLGKQGGLAVDEISGLGHVLLRLPLVLAGRARRRHTRSHDALDDRSLFPAPGASARQTVENLIAELGGNRAGEAFSSRHGAVESGPVDEDNEFLEVEQFAMLRRIARRPAPVLFAALLALTLVACRGLLGGGQLYGGALLPTPDGATDLWSQYASTWQTVSTGSGNGAPPYLGILAALSSLAFGSPALAVQLVLLLAVPLAGVSAYLVSRPLIDSRLVRAWAAACYAFLPAATGAIAQGRLGTAVLAVLLPPLARAAAIAVGLGIRTETAARGGRPGWRSAWVAALLLTIGTAFVPLAWVLGLLLAAGALAAAYLRGGAFGQGLGALRQLGPRCAVIVLVPLLVLAPWSLGLLLHPGRLLLEAGIPGAVGPAATPLGLLLLSPGGSGVVPGVLVVGIPLAALAA</sequence>
<feature type="transmembrane region" description="Helical" evidence="1">
    <location>
        <begin position="732"/>
        <end position="748"/>
    </location>
</feature>
<dbReference type="PANTHER" id="PTHR43685">
    <property type="entry name" value="GLYCOSYLTRANSFERASE"/>
    <property type="match status" value="1"/>
</dbReference>
<evidence type="ECO:0000313" key="3">
    <source>
        <dbReference type="Proteomes" id="UP001596174"/>
    </source>
</evidence>
<organism evidence="2 3">
    <name type="scientific">Streptacidiphilus monticola</name>
    <dbReference type="NCBI Taxonomy" id="2161674"/>
    <lineage>
        <taxon>Bacteria</taxon>
        <taxon>Bacillati</taxon>
        <taxon>Actinomycetota</taxon>
        <taxon>Actinomycetes</taxon>
        <taxon>Kitasatosporales</taxon>
        <taxon>Streptomycetaceae</taxon>
        <taxon>Streptacidiphilus</taxon>
    </lineage>
</organism>
<reference evidence="3" key="1">
    <citation type="journal article" date="2019" name="Int. J. Syst. Evol. Microbiol.">
        <title>The Global Catalogue of Microorganisms (GCM) 10K type strain sequencing project: providing services to taxonomists for standard genome sequencing and annotation.</title>
        <authorList>
            <consortium name="The Broad Institute Genomics Platform"/>
            <consortium name="The Broad Institute Genome Sequencing Center for Infectious Disease"/>
            <person name="Wu L."/>
            <person name="Ma J."/>
        </authorList>
    </citation>
    <scope>NUCLEOTIDE SEQUENCE [LARGE SCALE GENOMIC DNA]</scope>
    <source>
        <strain evidence="3">JCM 4816</strain>
    </source>
</reference>
<dbReference type="Pfam" id="PF13641">
    <property type="entry name" value="Glyco_tranf_2_3"/>
    <property type="match status" value="1"/>
</dbReference>
<dbReference type="EMBL" id="JBHSQJ010000082">
    <property type="protein sequence ID" value="MFC5909388.1"/>
    <property type="molecule type" value="Genomic_DNA"/>
</dbReference>
<feature type="transmembrane region" description="Helical" evidence="1">
    <location>
        <begin position="565"/>
        <end position="583"/>
    </location>
</feature>
<feature type="transmembrane region" description="Helical" evidence="1">
    <location>
        <begin position="631"/>
        <end position="660"/>
    </location>
</feature>
<evidence type="ECO:0000313" key="2">
    <source>
        <dbReference type="EMBL" id="MFC5909388.1"/>
    </source>
</evidence>
<dbReference type="Gene3D" id="3.90.550.10">
    <property type="entry name" value="Spore Coat Polysaccharide Biosynthesis Protein SpsA, Chain A"/>
    <property type="match status" value="1"/>
</dbReference>
<name>A0ABW1G4M6_9ACTN</name>
<keyword evidence="1" id="KW-0812">Transmembrane</keyword>
<gene>
    <name evidence="2" type="ORF">ACFP3V_19490</name>
</gene>
<dbReference type="Proteomes" id="UP001596174">
    <property type="component" value="Unassembled WGS sequence"/>
</dbReference>
<dbReference type="SUPFAM" id="SSF53448">
    <property type="entry name" value="Nucleotide-diphospho-sugar transferases"/>
    <property type="match status" value="1"/>
</dbReference>
<feature type="transmembrane region" description="Helical" evidence="1">
    <location>
        <begin position="533"/>
        <end position="553"/>
    </location>
</feature>
<keyword evidence="1" id="KW-1133">Transmembrane helix</keyword>
<evidence type="ECO:0000256" key="1">
    <source>
        <dbReference type="SAM" id="Phobius"/>
    </source>
</evidence>
<dbReference type="InterPro" id="IPR029044">
    <property type="entry name" value="Nucleotide-diphossugar_trans"/>
</dbReference>
<feature type="non-terminal residue" evidence="2">
    <location>
        <position position="749"/>
    </location>
</feature>
<feature type="transmembrane region" description="Helical" evidence="1">
    <location>
        <begin position="680"/>
        <end position="699"/>
    </location>
</feature>